<reference evidence="1" key="1">
    <citation type="submission" date="2020-09" db="EMBL/GenBank/DDBJ databases">
        <title>Complete genome sequence of Pseudomonas taiwanensis CC, a plant growth-promoting and biotite-weathering strain.</title>
        <authorList>
            <person name="Cheng C."/>
        </authorList>
    </citation>
    <scope>NUCLEOTIDE SEQUENCE [LARGE SCALE GENOMIC DNA]</scope>
    <source>
        <strain evidence="1">WRS8</strain>
    </source>
</reference>
<dbReference type="AlphaFoldDB" id="A0A7L9GMY8"/>
<keyword evidence="2" id="KW-1185">Reference proteome</keyword>
<gene>
    <name evidence="1" type="ORF">ICN73_07820</name>
</gene>
<evidence type="ECO:0000313" key="2">
    <source>
        <dbReference type="Proteomes" id="UP000593847"/>
    </source>
</evidence>
<dbReference type="EMBL" id="CP062699">
    <property type="protein sequence ID" value="QOJ93815.1"/>
    <property type="molecule type" value="Genomic_DNA"/>
</dbReference>
<dbReference type="GO" id="GO:0004062">
    <property type="term" value="F:aryl sulfotransferase activity"/>
    <property type="evidence" value="ECO:0007669"/>
    <property type="project" value="InterPro"/>
</dbReference>
<name>A0A7L9GMY8_9PSED</name>
<proteinExistence type="predicted"/>
<dbReference type="Pfam" id="PF05935">
    <property type="entry name" value="Arylsulfotrans"/>
    <property type="match status" value="1"/>
</dbReference>
<dbReference type="KEGG" id="ptai:ICN73_07820"/>
<dbReference type="InterPro" id="IPR010262">
    <property type="entry name" value="Arylsulfotransferase_bact"/>
</dbReference>
<sequence length="127" mass="14635">MGRGRKYCAGEYFRTCPRLHHCSVGKHAGLVEPWQIWEYGKERGDDWYSPITSVVDYRPDTNTHLIYSASVNYLTREKLTRPVLTEVRYGTQEVLSEFPVRSSQIGNVGYRALVVDLDSAFWTDLPC</sequence>
<evidence type="ECO:0000313" key="1">
    <source>
        <dbReference type="EMBL" id="QOJ93815.1"/>
    </source>
</evidence>
<accession>A0A7L9GMY8</accession>
<dbReference type="Proteomes" id="UP000593847">
    <property type="component" value="Chromosome"/>
</dbReference>
<organism evidence="1 2">
    <name type="scientific">Pseudomonas taiwanensis</name>
    <dbReference type="NCBI Taxonomy" id="470150"/>
    <lineage>
        <taxon>Bacteria</taxon>
        <taxon>Pseudomonadati</taxon>
        <taxon>Pseudomonadota</taxon>
        <taxon>Gammaproteobacteria</taxon>
        <taxon>Pseudomonadales</taxon>
        <taxon>Pseudomonadaceae</taxon>
        <taxon>Pseudomonas</taxon>
    </lineage>
</organism>
<protein>
    <submittedName>
        <fullName evidence="1">Aryl-sulfate sulfotransferase</fullName>
    </submittedName>
</protein>